<dbReference type="RefSeq" id="WP_378213485.1">
    <property type="nucleotide sequence ID" value="NZ_JBHLZP010000995.1"/>
</dbReference>
<dbReference type="Pfam" id="PF03881">
    <property type="entry name" value="Fructosamin_kin"/>
    <property type="match status" value="1"/>
</dbReference>
<evidence type="ECO:0000313" key="2">
    <source>
        <dbReference type="Proteomes" id="UP001589627"/>
    </source>
</evidence>
<dbReference type="InterPro" id="IPR011009">
    <property type="entry name" value="Kinase-like_dom_sf"/>
</dbReference>
<dbReference type="InterPro" id="IPR016477">
    <property type="entry name" value="Fructo-/Ketosamine-3-kinase"/>
</dbReference>
<sequence length="107" mass="11649">ADAAGPPEPPARIHGDLWSGNVLWSDDRGWLVDPAAHGGHRETDLAMLALFGAPYLERIVAAYDEASPLAGGWRDRVPLHQLHPLLVHVVLFGGSYRDQALNAARRI</sequence>
<name>A0ABV5YZ20_9ACTN</name>
<dbReference type="EMBL" id="JBHLZP010000995">
    <property type="protein sequence ID" value="MFB9840260.1"/>
    <property type="molecule type" value="Genomic_DNA"/>
</dbReference>
<reference evidence="1 2" key="1">
    <citation type="submission" date="2024-09" db="EMBL/GenBank/DDBJ databases">
        <authorList>
            <person name="Sun Q."/>
            <person name="Mori K."/>
        </authorList>
    </citation>
    <scope>NUCLEOTIDE SEQUENCE [LARGE SCALE GENOMIC DNA]</scope>
    <source>
        <strain evidence="1 2">TBRC 0563</strain>
    </source>
</reference>
<keyword evidence="2" id="KW-1185">Reference proteome</keyword>
<dbReference type="SUPFAM" id="SSF56112">
    <property type="entry name" value="Protein kinase-like (PK-like)"/>
    <property type="match status" value="1"/>
</dbReference>
<organism evidence="1 2">
    <name type="scientific">Actinoallomurus acaciae</name>
    <dbReference type="NCBI Taxonomy" id="502577"/>
    <lineage>
        <taxon>Bacteria</taxon>
        <taxon>Bacillati</taxon>
        <taxon>Actinomycetota</taxon>
        <taxon>Actinomycetes</taxon>
        <taxon>Streptosporangiales</taxon>
        <taxon>Thermomonosporaceae</taxon>
        <taxon>Actinoallomurus</taxon>
    </lineage>
</organism>
<protein>
    <submittedName>
        <fullName evidence="1">Fructosamine kinase family protein</fullName>
    </submittedName>
</protein>
<dbReference type="Proteomes" id="UP001589627">
    <property type="component" value="Unassembled WGS sequence"/>
</dbReference>
<gene>
    <name evidence="1" type="ORF">ACFFNX_49740</name>
</gene>
<dbReference type="Gene3D" id="1.10.510.10">
    <property type="entry name" value="Transferase(Phosphotransferase) domain 1"/>
    <property type="match status" value="1"/>
</dbReference>
<proteinExistence type="predicted"/>
<keyword evidence="1" id="KW-0418">Kinase</keyword>
<accession>A0ABV5YZ20</accession>
<dbReference type="PANTHER" id="PTHR12149">
    <property type="entry name" value="FRUCTOSAMINE 3 KINASE-RELATED PROTEIN"/>
    <property type="match status" value="1"/>
</dbReference>
<evidence type="ECO:0000313" key="1">
    <source>
        <dbReference type="EMBL" id="MFB9840260.1"/>
    </source>
</evidence>
<dbReference type="GO" id="GO:0016301">
    <property type="term" value="F:kinase activity"/>
    <property type="evidence" value="ECO:0007669"/>
    <property type="project" value="UniProtKB-KW"/>
</dbReference>
<comment type="caution">
    <text evidence="1">The sequence shown here is derived from an EMBL/GenBank/DDBJ whole genome shotgun (WGS) entry which is preliminary data.</text>
</comment>
<keyword evidence="1" id="KW-0808">Transferase</keyword>
<dbReference type="Gene3D" id="1.20.1270.240">
    <property type="match status" value="1"/>
</dbReference>
<dbReference type="PANTHER" id="PTHR12149:SF8">
    <property type="entry name" value="PROTEIN-RIBULOSAMINE 3-KINASE"/>
    <property type="match status" value="1"/>
</dbReference>
<feature type="non-terminal residue" evidence="1">
    <location>
        <position position="1"/>
    </location>
</feature>